<dbReference type="GO" id="GO:0000027">
    <property type="term" value="P:ribosomal large subunit assembly"/>
    <property type="evidence" value="ECO:0007669"/>
    <property type="project" value="TreeGrafter"/>
</dbReference>
<comment type="subcellular location">
    <subcellularLocation>
        <location evidence="1">Nucleus</location>
        <location evidence="1">Nucleolus</location>
    </subcellularLocation>
</comment>
<dbReference type="Pfam" id="PF00400">
    <property type="entry name" value="WD40"/>
    <property type="match status" value="7"/>
</dbReference>
<name>A0AAV5QWM3_9ASCO</name>
<dbReference type="PROSITE" id="PS50294">
    <property type="entry name" value="WD_REPEATS_REGION"/>
    <property type="match status" value="7"/>
</dbReference>
<feature type="repeat" description="WD" evidence="5">
    <location>
        <begin position="182"/>
        <end position="223"/>
    </location>
</feature>
<dbReference type="Proteomes" id="UP001360560">
    <property type="component" value="Unassembled WGS sequence"/>
</dbReference>
<evidence type="ECO:0000259" key="7">
    <source>
        <dbReference type="Pfam" id="PF08154"/>
    </source>
</evidence>
<proteinExistence type="predicted"/>
<feature type="repeat" description="WD" evidence="5">
    <location>
        <begin position="139"/>
        <end position="181"/>
    </location>
</feature>
<feature type="compositionally biased region" description="Polar residues" evidence="6">
    <location>
        <begin position="15"/>
        <end position="29"/>
    </location>
</feature>
<dbReference type="Pfam" id="PF08154">
    <property type="entry name" value="NLE"/>
    <property type="match status" value="1"/>
</dbReference>
<dbReference type="PANTHER" id="PTHR19848:SF0">
    <property type="entry name" value="NOTCHLESS PROTEIN HOMOLOG 1"/>
    <property type="match status" value="1"/>
</dbReference>
<feature type="domain" description="NLE" evidence="7">
    <location>
        <begin position="36"/>
        <end position="86"/>
    </location>
</feature>
<dbReference type="InterPro" id="IPR020472">
    <property type="entry name" value="WD40_PAC1"/>
</dbReference>
<dbReference type="InterPro" id="IPR019775">
    <property type="entry name" value="WD40_repeat_CS"/>
</dbReference>
<evidence type="ECO:0000256" key="4">
    <source>
        <dbReference type="ARBA" id="ARBA00023242"/>
    </source>
</evidence>
<protein>
    <submittedName>
        <fullName evidence="8">Rsa4 protein</fullName>
    </submittedName>
</protein>
<dbReference type="PROSITE" id="PS50082">
    <property type="entry name" value="WD_REPEATS_2"/>
    <property type="match status" value="7"/>
</dbReference>
<keyword evidence="3" id="KW-0677">Repeat</keyword>
<dbReference type="Gene3D" id="2.130.10.10">
    <property type="entry name" value="YVTN repeat-like/Quinoprotein amine dehydrogenase"/>
    <property type="match status" value="1"/>
</dbReference>
<dbReference type="GO" id="GO:0005730">
    <property type="term" value="C:nucleolus"/>
    <property type="evidence" value="ECO:0007669"/>
    <property type="project" value="UniProtKB-SubCell"/>
</dbReference>
<dbReference type="SMART" id="SM00320">
    <property type="entry name" value="WD40"/>
    <property type="match status" value="8"/>
</dbReference>
<dbReference type="PANTHER" id="PTHR19848">
    <property type="entry name" value="WD40 REPEAT PROTEIN"/>
    <property type="match status" value="1"/>
</dbReference>
<feature type="repeat" description="WD" evidence="5">
    <location>
        <begin position="273"/>
        <end position="313"/>
    </location>
</feature>
<feature type="repeat" description="WD" evidence="5">
    <location>
        <begin position="483"/>
        <end position="516"/>
    </location>
</feature>
<feature type="region of interest" description="Disordered" evidence="6">
    <location>
        <begin position="1"/>
        <end position="29"/>
    </location>
</feature>
<dbReference type="InterPro" id="IPR036322">
    <property type="entry name" value="WD40_repeat_dom_sf"/>
</dbReference>
<dbReference type="RefSeq" id="XP_064855822.1">
    <property type="nucleotide sequence ID" value="XM_064999750.1"/>
</dbReference>
<dbReference type="SUPFAM" id="SSF50978">
    <property type="entry name" value="WD40 repeat-like"/>
    <property type="match status" value="1"/>
</dbReference>
<dbReference type="EMBL" id="BTFZ01000020">
    <property type="protein sequence ID" value="GMM38827.1"/>
    <property type="molecule type" value="Genomic_DNA"/>
</dbReference>
<organism evidence="8 9">
    <name type="scientific">Saccharomycopsis crataegensis</name>
    <dbReference type="NCBI Taxonomy" id="43959"/>
    <lineage>
        <taxon>Eukaryota</taxon>
        <taxon>Fungi</taxon>
        <taxon>Dikarya</taxon>
        <taxon>Ascomycota</taxon>
        <taxon>Saccharomycotina</taxon>
        <taxon>Saccharomycetes</taxon>
        <taxon>Saccharomycopsidaceae</taxon>
        <taxon>Saccharomycopsis</taxon>
    </lineage>
</organism>
<sequence length="516" mass="57354">MSTILPPPSKKQKKALQSYNTPETAPGSQTHEVTNITVSFKSSETGESLGGTLRVPSNINQKQLEKLINQLNNSADDPVPYEFAVVIDEKDQSVVDIRDNLYDSVIKPGTKTTEDHLKIIYTPQSVFKVKPITRSSFAIAGHGATILTAKFSPISSSRMVTGSGDSTAKIWDCDTQTPFKTLSGHSNWVLTAEYSPDGQYIATGSMDNNINIWNANTGELLGTLSGHSKWITSISWKPLHLLKAGEPLMLVSASKDSTLKVWNVEARTCTYSLSGHKSSVSCVKWGGYDTIYSTSHDKTIMMWNPNNGTLIKTLKSHAHWINHLSLSTDYLLRKGPYTYNEPENRKVAKLPINEKITIAKKIFQSANPGDKNERMVTASDDFTMYLWSPFSQNKPLGRMHGHQKLVNHVAFSPNGKYIVSASFDNSVKLWDGKDGKFLATFRGHVGPVYQVCWSSDNRLLVSGSKDTTLKVWDVRTRKLAVDLPGHKDEVYAVDWSTDGRRVVSGGKDKMVRIWTH</sequence>
<keyword evidence="4" id="KW-0539">Nucleus</keyword>
<dbReference type="InterPro" id="IPR015943">
    <property type="entry name" value="WD40/YVTN_repeat-like_dom_sf"/>
</dbReference>
<evidence type="ECO:0000313" key="8">
    <source>
        <dbReference type="EMBL" id="GMM38827.1"/>
    </source>
</evidence>
<evidence type="ECO:0000256" key="5">
    <source>
        <dbReference type="PROSITE-ProRule" id="PRU00221"/>
    </source>
</evidence>
<evidence type="ECO:0000313" key="9">
    <source>
        <dbReference type="Proteomes" id="UP001360560"/>
    </source>
</evidence>
<keyword evidence="9" id="KW-1185">Reference proteome</keyword>
<keyword evidence="2 5" id="KW-0853">WD repeat</keyword>
<dbReference type="InterPro" id="IPR001632">
    <property type="entry name" value="WD40_G-protein_beta-like"/>
</dbReference>
<evidence type="ECO:0000256" key="6">
    <source>
        <dbReference type="SAM" id="MobiDB-lite"/>
    </source>
</evidence>
<dbReference type="CDD" id="cd00200">
    <property type="entry name" value="WD40"/>
    <property type="match status" value="1"/>
</dbReference>
<evidence type="ECO:0000256" key="3">
    <source>
        <dbReference type="ARBA" id="ARBA00022737"/>
    </source>
</evidence>
<accession>A0AAV5QWM3</accession>
<comment type="caution">
    <text evidence="8">The sequence shown here is derived from an EMBL/GenBank/DDBJ whole genome shotgun (WGS) entry which is preliminary data.</text>
</comment>
<dbReference type="AlphaFoldDB" id="A0AAV5QWM3"/>
<dbReference type="PRINTS" id="PR00319">
    <property type="entry name" value="GPROTEINB"/>
</dbReference>
<feature type="repeat" description="WD" evidence="5">
    <location>
        <begin position="441"/>
        <end position="482"/>
    </location>
</feature>
<evidence type="ECO:0000256" key="2">
    <source>
        <dbReference type="ARBA" id="ARBA00022574"/>
    </source>
</evidence>
<dbReference type="GeneID" id="90076815"/>
<feature type="repeat" description="WD" evidence="5">
    <location>
        <begin position="399"/>
        <end position="440"/>
    </location>
</feature>
<dbReference type="InterPro" id="IPR001680">
    <property type="entry name" value="WD40_rpt"/>
</dbReference>
<reference evidence="8 9" key="1">
    <citation type="journal article" date="2023" name="Elife">
        <title>Identification of key yeast species and microbe-microbe interactions impacting larval growth of Drosophila in the wild.</title>
        <authorList>
            <person name="Mure A."/>
            <person name="Sugiura Y."/>
            <person name="Maeda R."/>
            <person name="Honda K."/>
            <person name="Sakurai N."/>
            <person name="Takahashi Y."/>
            <person name="Watada M."/>
            <person name="Katoh T."/>
            <person name="Gotoh A."/>
            <person name="Gotoh Y."/>
            <person name="Taniguchi I."/>
            <person name="Nakamura K."/>
            <person name="Hayashi T."/>
            <person name="Katayama T."/>
            <person name="Uemura T."/>
            <person name="Hattori Y."/>
        </authorList>
    </citation>
    <scope>NUCLEOTIDE SEQUENCE [LARGE SCALE GENOMIC DNA]</scope>
    <source>
        <strain evidence="8 9">SC-9</strain>
    </source>
</reference>
<dbReference type="PROSITE" id="PS00678">
    <property type="entry name" value="WD_REPEATS_1"/>
    <property type="match status" value="3"/>
</dbReference>
<feature type="repeat" description="WD" evidence="5">
    <location>
        <begin position="224"/>
        <end position="272"/>
    </location>
</feature>
<dbReference type="InterPro" id="IPR012972">
    <property type="entry name" value="NLE"/>
</dbReference>
<gene>
    <name evidence="8" type="ORF">DASC09_061660</name>
</gene>
<dbReference type="PRINTS" id="PR00320">
    <property type="entry name" value="GPROTEINBRPT"/>
</dbReference>
<evidence type="ECO:0000256" key="1">
    <source>
        <dbReference type="ARBA" id="ARBA00004604"/>
    </source>
</evidence>